<evidence type="ECO:0000259" key="2">
    <source>
        <dbReference type="PROSITE" id="PS50172"/>
    </source>
</evidence>
<dbReference type="SUPFAM" id="SSF52113">
    <property type="entry name" value="BRCT domain"/>
    <property type="match status" value="1"/>
</dbReference>
<feature type="domain" description="BRCT" evidence="2">
    <location>
        <begin position="148"/>
        <end position="254"/>
    </location>
</feature>
<feature type="region of interest" description="Disordered" evidence="1">
    <location>
        <begin position="270"/>
        <end position="292"/>
    </location>
</feature>
<evidence type="ECO:0000313" key="4">
    <source>
        <dbReference type="Proteomes" id="UP000829685"/>
    </source>
</evidence>
<dbReference type="SMART" id="SM00292">
    <property type="entry name" value="BRCT"/>
    <property type="match status" value="1"/>
</dbReference>
<dbReference type="PANTHER" id="PTHR45990:SF1">
    <property type="entry name" value="DNA REPAIR PROTEIN REV1"/>
    <property type="match status" value="1"/>
</dbReference>
<dbReference type="EMBL" id="JAFIMR010000008">
    <property type="protein sequence ID" value="KAI1875463.1"/>
    <property type="molecule type" value="Genomic_DNA"/>
</dbReference>
<feature type="compositionally biased region" description="Polar residues" evidence="1">
    <location>
        <begin position="22"/>
        <end position="31"/>
    </location>
</feature>
<name>A0A9P9WR46_9PEZI</name>
<proteinExistence type="predicted"/>
<dbReference type="Pfam" id="PF00533">
    <property type="entry name" value="BRCT"/>
    <property type="match status" value="1"/>
</dbReference>
<dbReference type="PANTHER" id="PTHR45990">
    <property type="entry name" value="DNA REPAIR PROTEIN REV1"/>
    <property type="match status" value="1"/>
</dbReference>
<comment type="caution">
    <text evidence="3">The sequence shown here is derived from an EMBL/GenBank/DDBJ whole genome shotgun (WGS) entry which is preliminary data.</text>
</comment>
<dbReference type="GO" id="GO:0042276">
    <property type="term" value="P:error-prone translesion synthesis"/>
    <property type="evidence" value="ECO:0007669"/>
    <property type="project" value="TreeGrafter"/>
</dbReference>
<dbReference type="Proteomes" id="UP000829685">
    <property type="component" value="Unassembled WGS sequence"/>
</dbReference>
<reference evidence="3" key="1">
    <citation type="submission" date="2021-03" db="EMBL/GenBank/DDBJ databases">
        <title>Revisited historic fungal species revealed as producer of novel bioactive compounds through whole genome sequencing and comparative genomics.</title>
        <authorList>
            <person name="Vignolle G.A."/>
            <person name="Hochenegger N."/>
            <person name="Mach R.L."/>
            <person name="Mach-Aigner A.R."/>
            <person name="Javad Rahimi M."/>
            <person name="Salim K.A."/>
            <person name="Chan C.M."/>
            <person name="Lim L.B.L."/>
            <person name="Cai F."/>
            <person name="Druzhinina I.S."/>
            <person name="U'Ren J.M."/>
            <person name="Derntl C."/>
        </authorList>
    </citation>
    <scope>NUCLEOTIDE SEQUENCE</scope>
    <source>
        <strain evidence="3">TUCIM 5799</strain>
    </source>
</reference>
<accession>A0A9P9WR46</accession>
<dbReference type="GO" id="GO:0070987">
    <property type="term" value="P:error-free translesion synthesis"/>
    <property type="evidence" value="ECO:0007669"/>
    <property type="project" value="TreeGrafter"/>
</dbReference>
<dbReference type="Gene3D" id="3.40.50.10190">
    <property type="entry name" value="BRCT domain"/>
    <property type="match status" value="1"/>
</dbReference>
<dbReference type="PROSITE" id="PS50172">
    <property type="entry name" value="BRCT"/>
    <property type="match status" value="1"/>
</dbReference>
<feature type="compositionally biased region" description="Polar residues" evidence="1">
    <location>
        <begin position="107"/>
        <end position="124"/>
    </location>
</feature>
<keyword evidence="4" id="KW-1185">Reference proteome</keyword>
<protein>
    <recommendedName>
        <fullName evidence="2">BRCT domain-containing protein</fullName>
    </recommendedName>
</protein>
<dbReference type="InterPro" id="IPR001357">
    <property type="entry name" value="BRCT_dom"/>
</dbReference>
<evidence type="ECO:0000313" key="3">
    <source>
        <dbReference type="EMBL" id="KAI1875463.1"/>
    </source>
</evidence>
<dbReference type="InterPro" id="IPR036420">
    <property type="entry name" value="BRCT_dom_sf"/>
</dbReference>
<sequence>MPSPLRPEAPKAAEPRYGQSFDPWNSSSTGHQRAENRLGGSTGWRDSRNAKLQSQFRSGRSGGKRMSDTVGAGSEFWDPKAKALIPPELRARARSSVMDMLAKPGTMQKSLASSRGSTLASTEGQDGLPTDERHMAYEDEARQAAAPLPRKILEGVVVYVNGSTHPAISDHKLKQVLAEHGARMSTHLGRRQVTHVILGKPAGGRGGAGGGLAGGKLQKEIQKLGGCAVKFVGVEWVLESIKAGKRLPETKFAPLKIALKGQQSIFGLATKAKAPVESKSPDDEPPPSGQRL</sequence>
<dbReference type="AlphaFoldDB" id="A0A9P9WR46"/>
<dbReference type="GO" id="GO:0005634">
    <property type="term" value="C:nucleus"/>
    <property type="evidence" value="ECO:0007669"/>
    <property type="project" value="TreeGrafter"/>
</dbReference>
<gene>
    <name evidence="3" type="ORF">JX265_004521</name>
</gene>
<evidence type="ECO:0000256" key="1">
    <source>
        <dbReference type="SAM" id="MobiDB-lite"/>
    </source>
</evidence>
<dbReference type="GO" id="GO:0003887">
    <property type="term" value="F:DNA-directed DNA polymerase activity"/>
    <property type="evidence" value="ECO:0007669"/>
    <property type="project" value="TreeGrafter"/>
</dbReference>
<feature type="region of interest" description="Disordered" evidence="1">
    <location>
        <begin position="1"/>
        <end position="74"/>
    </location>
</feature>
<dbReference type="GO" id="GO:0017125">
    <property type="term" value="F:deoxycytidyl transferase activity"/>
    <property type="evidence" value="ECO:0007669"/>
    <property type="project" value="TreeGrafter"/>
</dbReference>
<organism evidence="3 4">
    <name type="scientific">Neoarthrinium moseri</name>
    <dbReference type="NCBI Taxonomy" id="1658444"/>
    <lineage>
        <taxon>Eukaryota</taxon>
        <taxon>Fungi</taxon>
        <taxon>Dikarya</taxon>
        <taxon>Ascomycota</taxon>
        <taxon>Pezizomycotina</taxon>
        <taxon>Sordariomycetes</taxon>
        <taxon>Xylariomycetidae</taxon>
        <taxon>Amphisphaeriales</taxon>
        <taxon>Apiosporaceae</taxon>
        <taxon>Neoarthrinium</taxon>
    </lineage>
</organism>
<feature type="region of interest" description="Disordered" evidence="1">
    <location>
        <begin position="106"/>
        <end position="130"/>
    </location>
</feature>